<dbReference type="PANTHER" id="PTHR12634:SF8">
    <property type="entry name" value="FIERY MOUNTAIN, ISOFORM D"/>
    <property type="match status" value="1"/>
</dbReference>
<accession>A0A1Q3BEI7</accession>
<gene>
    <name evidence="4" type="ORF">CFOL_v3_09921</name>
</gene>
<dbReference type="GO" id="GO:0019903">
    <property type="term" value="F:protein phosphatase binding"/>
    <property type="evidence" value="ECO:0007669"/>
    <property type="project" value="InterPro"/>
</dbReference>
<feature type="compositionally biased region" description="Acidic residues" evidence="3">
    <location>
        <begin position="622"/>
        <end position="636"/>
    </location>
</feature>
<name>A0A1Q3BEI7_CEPFO</name>
<dbReference type="STRING" id="3775.A0A1Q3BEI7"/>
<dbReference type="Proteomes" id="UP000187406">
    <property type="component" value="Unassembled WGS sequence"/>
</dbReference>
<organism evidence="4 5">
    <name type="scientific">Cephalotus follicularis</name>
    <name type="common">Albany pitcher plant</name>
    <dbReference type="NCBI Taxonomy" id="3775"/>
    <lineage>
        <taxon>Eukaryota</taxon>
        <taxon>Viridiplantae</taxon>
        <taxon>Streptophyta</taxon>
        <taxon>Embryophyta</taxon>
        <taxon>Tracheophyta</taxon>
        <taxon>Spermatophyta</taxon>
        <taxon>Magnoliopsida</taxon>
        <taxon>eudicotyledons</taxon>
        <taxon>Gunneridae</taxon>
        <taxon>Pentapetalae</taxon>
        <taxon>rosids</taxon>
        <taxon>fabids</taxon>
        <taxon>Oxalidales</taxon>
        <taxon>Cephalotaceae</taxon>
        <taxon>Cephalotus</taxon>
    </lineage>
</organism>
<dbReference type="AlphaFoldDB" id="A0A1Q3BEI7"/>
<dbReference type="FunCoup" id="A0A1Q3BEI7">
    <property type="interactions" value="2961"/>
</dbReference>
<dbReference type="InterPro" id="IPR007587">
    <property type="entry name" value="SAPS"/>
</dbReference>
<protein>
    <submittedName>
        <fullName evidence="4">SAPS domain-containing protein</fullName>
    </submittedName>
</protein>
<keyword evidence="5" id="KW-1185">Reference proteome</keyword>
<comment type="similarity">
    <text evidence="1">Belongs to the SAPS family.</text>
</comment>
<dbReference type="OrthoDB" id="295029at2759"/>
<feature type="compositionally biased region" description="Low complexity" evidence="3">
    <location>
        <begin position="610"/>
        <end position="621"/>
    </location>
</feature>
<proteinExistence type="inferred from homology"/>
<evidence type="ECO:0000256" key="3">
    <source>
        <dbReference type="SAM" id="MobiDB-lite"/>
    </source>
</evidence>
<dbReference type="SUPFAM" id="SSF48371">
    <property type="entry name" value="ARM repeat"/>
    <property type="match status" value="1"/>
</dbReference>
<dbReference type="InParanoid" id="A0A1Q3BEI7"/>
<dbReference type="Pfam" id="PF04499">
    <property type="entry name" value="SAPS"/>
    <property type="match status" value="1"/>
</dbReference>
<dbReference type="GO" id="GO:0019888">
    <property type="term" value="F:protein phosphatase regulator activity"/>
    <property type="evidence" value="ECO:0007669"/>
    <property type="project" value="TreeGrafter"/>
</dbReference>
<dbReference type="PANTHER" id="PTHR12634">
    <property type="entry name" value="SIT4 YEAST -ASSOCIATING PROTEIN-RELATED"/>
    <property type="match status" value="1"/>
</dbReference>
<comment type="caution">
    <text evidence="4">The sequence shown here is derived from an EMBL/GenBank/DDBJ whole genome shotgun (WGS) entry which is preliminary data.</text>
</comment>
<feature type="compositionally biased region" description="Polar residues" evidence="3">
    <location>
        <begin position="637"/>
        <end position="652"/>
    </location>
</feature>
<feature type="region of interest" description="Disordered" evidence="3">
    <location>
        <begin position="818"/>
        <end position="840"/>
    </location>
</feature>
<evidence type="ECO:0000256" key="2">
    <source>
        <dbReference type="ARBA" id="ARBA00023306"/>
    </source>
</evidence>
<reference evidence="5" key="1">
    <citation type="submission" date="2016-04" db="EMBL/GenBank/DDBJ databases">
        <title>Cephalotus genome sequencing.</title>
        <authorList>
            <person name="Fukushima K."/>
            <person name="Hasebe M."/>
            <person name="Fang X."/>
        </authorList>
    </citation>
    <scope>NUCLEOTIDE SEQUENCE [LARGE SCALE GENOMIC DNA]</scope>
    <source>
        <strain evidence="5">cv. St1</strain>
    </source>
</reference>
<evidence type="ECO:0000256" key="1">
    <source>
        <dbReference type="ARBA" id="ARBA00006180"/>
    </source>
</evidence>
<sequence>MFWKLTALSASSPVESVLDKEYFTLEELLDEEEIIQECKALNSRLINFLRDRAQVEQLLRYIIEEPSQDAESKRSFKFPFIACEIFTCEIDVILKTLVEEEELMNILFSFLEPNRPHSALLAGYFSKVVVCLMLRKTVPLMNYVKVHQDVFRQLVDLIGITSIMEVLVRLVGADDHVYPNFLDVMQWLADSNLLEMIVDKLNPSSSPEVHANAAETLCAITRNAPSALATKLSSPSFVARIFGHALEDSHSKSGLVHSLSVCISLLDPKRSALSSPLMHSFRGQHMYEPPIPVNPETIGAMLPKLGDLLMLLNVSSDENILPTTYGELKPPLGKHRLKIVEFIAVLLKSRNESAEKELVCSGTIRRVLDLFFEYPYNNALHHHVDSIILSCLESKGDTMVDHLLQECDLIGKILQTDKHPILSGDLNLPTLPATGKRMPRAGNIGHITRVSNKLVQLGSINNRIKGYLQENSEWNEWQSTVLQQRNAVENVYRWACGRPTALQDRTRDSDEDDHDRDYDVAALANNLSQAFRYKIYGNEDTEEDNGALDRDDEDVYFDDESAEVVISSLRLGDDQGSSLFTNSNWFAFQDDRVGNATVSTSPSEMMDEINLNGTSNGGNSSSDDEVVVGEDDELTENSESVNGTSTSQTNFLNGFPGSGFVKSGDSNPQGVKPDASHDLGFFRFDTSNNEDLFGDRPLPEWVGWGESSDLQVGRSSVNPFIDQNDFDVSQGSHAEVGLPSVSCPPGLESTLPNGSLTSMDTDEETVISGASLKSATVPSLFEEDVEFVGVELEGTEKAMEQALKEGIVGEAGPLKRNIIPKVPEKDNSDDGGAGMKEFNDANYWRVDQEVTVLE</sequence>
<keyword evidence="2" id="KW-0131">Cell cycle</keyword>
<dbReference type="EMBL" id="BDDD01000476">
    <property type="protein sequence ID" value="GAV66411.1"/>
    <property type="molecule type" value="Genomic_DNA"/>
</dbReference>
<evidence type="ECO:0000313" key="5">
    <source>
        <dbReference type="Proteomes" id="UP000187406"/>
    </source>
</evidence>
<feature type="region of interest" description="Disordered" evidence="3">
    <location>
        <begin position="606"/>
        <end position="677"/>
    </location>
</feature>
<dbReference type="InterPro" id="IPR016024">
    <property type="entry name" value="ARM-type_fold"/>
</dbReference>
<evidence type="ECO:0000313" key="4">
    <source>
        <dbReference type="EMBL" id="GAV66411.1"/>
    </source>
</evidence>